<dbReference type="OrthoDB" id="3710983at2"/>
<evidence type="ECO:0000313" key="10">
    <source>
        <dbReference type="Proteomes" id="UP000182015"/>
    </source>
</evidence>
<evidence type="ECO:0000256" key="5">
    <source>
        <dbReference type="ARBA" id="ARBA00023163"/>
    </source>
</evidence>
<dbReference type="Pfam" id="PF02302">
    <property type="entry name" value="PTS_IIB"/>
    <property type="match status" value="1"/>
</dbReference>
<keyword evidence="10" id="KW-1185">Reference proteome</keyword>
<dbReference type="InterPro" id="IPR013196">
    <property type="entry name" value="HTH_11"/>
</dbReference>
<dbReference type="InterPro" id="IPR050661">
    <property type="entry name" value="BglG_antiterminators"/>
</dbReference>
<comment type="caution">
    <text evidence="9">The sequence shown here is derived from an EMBL/GenBank/DDBJ whole genome shotgun (WGS) entry which is preliminary data.</text>
</comment>
<feature type="domain" description="PTS EIIB type-2" evidence="7">
    <location>
        <begin position="403"/>
        <end position="495"/>
    </location>
</feature>
<evidence type="ECO:0000256" key="3">
    <source>
        <dbReference type="ARBA" id="ARBA00023015"/>
    </source>
</evidence>
<dbReference type="PROSITE" id="PS51372">
    <property type="entry name" value="PRD_2"/>
    <property type="match status" value="2"/>
</dbReference>
<evidence type="ECO:0000256" key="1">
    <source>
        <dbReference type="ARBA" id="ARBA00022679"/>
    </source>
</evidence>
<dbReference type="InterPro" id="IPR011608">
    <property type="entry name" value="PRD"/>
</dbReference>
<dbReference type="RefSeq" id="WP_071793505.1">
    <property type="nucleotide sequence ID" value="NZ_LZDD01000001.1"/>
</dbReference>
<evidence type="ECO:0000256" key="2">
    <source>
        <dbReference type="ARBA" id="ARBA00022737"/>
    </source>
</evidence>
<dbReference type="Proteomes" id="UP000182015">
    <property type="component" value="Unassembled WGS sequence"/>
</dbReference>
<dbReference type="GO" id="GO:0008982">
    <property type="term" value="F:protein-N(PI)-phosphohistidine-sugar phosphotransferase activity"/>
    <property type="evidence" value="ECO:0007669"/>
    <property type="project" value="InterPro"/>
</dbReference>
<gene>
    <name evidence="9" type="ORF">A9Q68_04475</name>
</gene>
<feature type="domain" description="PTS EIIA type-2" evidence="6">
    <location>
        <begin position="511"/>
        <end position="654"/>
    </location>
</feature>
<dbReference type="InterPro" id="IPR036095">
    <property type="entry name" value="PTS_EIIB-like_sf"/>
</dbReference>
<keyword evidence="2" id="KW-0677">Repeat</keyword>
<dbReference type="SUPFAM" id="SSF55804">
    <property type="entry name" value="Phoshotransferase/anion transport protein"/>
    <property type="match status" value="1"/>
</dbReference>
<protein>
    <submittedName>
        <fullName evidence="9">Transcription antiterminator BglG</fullName>
    </submittedName>
</protein>
<dbReference type="PANTHER" id="PTHR30185:SF18">
    <property type="entry name" value="TRANSCRIPTIONAL REGULATOR MTLR"/>
    <property type="match status" value="1"/>
</dbReference>
<accession>A0A1L8MPY8</accession>
<dbReference type="InterPro" id="IPR003501">
    <property type="entry name" value="PTS_EIIB_2/3"/>
</dbReference>
<proteinExistence type="predicted"/>
<feature type="domain" description="PRD" evidence="8">
    <location>
        <begin position="293"/>
        <end position="400"/>
    </location>
</feature>
<dbReference type="InterPro" id="IPR016152">
    <property type="entry name" value="PTrfase/Anion_transptr"/>
</dbReference>
<dbReference type="Gene3D" id="1.10.10.10">
    <property type="entry name" value="Winged helix-like DNA-binding domain superfamily/Winged helix DNA-binding domain"/>
    <property type="match status" value="2"/>
</dbReference>
<evidence type="ECO:0000313" key="9">
    <source>
        <dbReference type="EMBL" id="OJF72807.1"/>
    </source>
</evidence>
<feature type="domain" description="PRD" evidence="8">
    <location>
        <begin position="188"/>
        <end position="290"/>
    </location>
</feature>
<dbReference type="EMBL" id="LZDD01000001">
    <property type="protein sequence ID" value="OJF72807.1"/>
    <property type="molecule type" value="Genomic_DNA"/>
</dbReference>
<dbReference type="Pfam" id="PF05043">
    <property type="entry name" value="Mga"/>
    <property type="match status" value="1"/>
</dbReference>
<dbReference type="SUPFAM" id="SSF63520">
    <property type="entry name" value="PTS-regulatory domain, PRD"/>
    <property type="match status" value="2"/>
</dbReference>
<dbReference type="CDD" id="cd05568">
    <property type="entry name" value="PTS_IIB_bgl_like"/>
    <property type="match status" value="1"/>
</dbReference>
<evidence type="ECO:0000259" key="6">
    <source>
        <dbReference type="PROSITE" id="PS51094"/>
    </source>
</evidence>
<dbReference type="GO" id="GO:0006355">
    <property type="term" value="P:regulation of DNA-templated transcription"/>
    <property type="evidence" value="ECO:0007669"/>
    <property type="project" value="InterPro"/>
</dbReference>
<keyword evidence="3" id="KW-0805">Transcription regulation</keyword>
<dbReference type="SUPFAM" id="SSF52794">
    <property type="entry name" value="PTS system IIB component-like"/>
    <property type="match status" value="1"/>
</dbReference>
<keyword evidence="5" id="KW-0804">Transcription</keyword>
<dbReference type="InterPro" id="IPR002178">
    <property type="entry name" value="PTS_EIIA_type-2_dom"/>
</dbReference>
<dbReference type="InterPro" id="IPR013011">
    <property type="entry name" value="PTS_EIIB_2"/>
</dbReference>
<dbReference type="InterPro" id="IPR036634">
    <property type="entry name" value="PRD_sf"/>
</dbReference>
<reference evidence="10" key="1">
    <citation type="submission" date="2016-06" db="EMBL/GenBank/DDBJ databases">
        <authorList>
            <person name="de Vries S.P.W."/>
            <person name="Hadjirin N.F."/>
            <person name="Lay E.M."/>
            <person name="Zadoks R.N."/>
            <person name="Peacock S.J."/>
            <person name="Parkhill J."/>
            <person name="Grant A.J."/>
            <person name="Mcdougall S."/>
            <person name="Holmes M.A."/>
        </authorList>
    </citation>
    <scope>NUCLEOTIDE SEQUENCE [LARGE SCALE GENOMIC DNA]</scope>
    <source>
        <strain evidence="10">NZ1587</strain>
    </source>
</reference>
<dbReference type="AlphaFoldDB" id="A0A1L8MPY8"/>
<evidence type="ECO:0000259" key="7">
    <source>
        <dbReference type="PROSITE" id="PS51099"/>
    </source>
</evidence>
<keyword evidence="4" id="KW-0010">Activator</keyword>
<keyword evidence="1" id="KW-0808">Transferase</keyword>
<dbReference type="PROSITE" id="PS51099">
    <property type="entry name" value="PTS_EIIB_TYPE_2"/>
    <property type="match status" value="1"/>
</dbReference>
<name>A0A1L8MPY8_9STRE</name>
<dbReference type="Pfam" id="PF08279">
    <property type="entry name" value="HTH_11"/>
    <property type="match status" value="1"/>
</dbReference>
<organism evidence="9 10">
    <name type="scientific">Streptococcus bovimastitidis</name>
    <dbReference type="NCBI Taxonomy" id="1856638"/>
    <lineage>
        <taxon>Bacteria</taxon>
        <taxon>Bacillati</taxon>
        <taxon>Bacillota</taxon>
        <taxon>Bacilli</taxon>
        <taxon>Lactobacillales</taxon>
        <taxon>Streptococcaceae</taxon>
        <taxon>Streptococcus</taxon>
    </lineage>
</organism>
<dbReference type="GO" id="GO:0009401">
    <property type="term" value="P:phosphoenolpyruvate-dependent sugar phosphotransferase system"/>
    <property type="evidence" value="ECO:0007669"/>
    <property type="project" value="InterPro"/>
</dbReference>
<dbReference type="InterPro" id="IPR036388">
    <property type="entry name" value="WH-like_DNA-bd_sf"/>
</dbReference>
<dbReference type="STRING" id="1856638.A9Q68_04475"/>
<dbReference type="PROSITE" id="PS51094">
    <property type="entry name" value="PTS_EIIA_TYPE_2"/>
    <property type="match status" value="1"/>
</dbReference>
<dbReference type="PANTHER" id="PTHR30185">
    <property type="entry name" value="CRYPTIC BETA-GLUCOSIDE BGL OPERON ANTITERMINATOR"/>
    <property type="match status" value="1"/>
</dbReference>
<evidence type="ECO:0000256" key="4">
    <source>
        <dbReference type="ARBA" id="ARBA00023159"/>
    </source>
</evidence>
<dbReference type="Gene3D" id="3.40.930.10">
    <property type="entry name" value="Mannitol-specific EII, Chain A"/>
    <property type="match status" value="1"/>
</dbReference>
<dbReference type="InterPro" id="IPR007737">
    <property type="entry name" value="Mga_HTH"/>
</dbReference>
<sequence>MLGQKEKLILQYLYHKREEFVTSKELAAHLDCSDRTVRTYIKSLISFIDHEKGLEIISKQGHGYQLILEEESDYLNVISDNNIQVGTENIDINDRHNFIINKLIFEQEYILFEDLMDQLYVSRSTLSSDFKKIRHEFAKYDLKIESRANKGVYVSGAEHDKRHFIMDYFFSGYFLKNIHQYVGDDFFKLPISFEELTIIVLDECRSQYLKLSDFVIQNLIVHIALAITRVNDGFKISQLKIDQKKFKTEILVAKNILRRVEHVTGTNFPVEEINYIALHLISESIHAENTDSLDQISLRQDLVEAATEIDHRYGYQFSQDFTFIEGLLKHLEVLLERVRNKVRLDNPLLDDIQKQYKEAYLISRSLMSKLKYFKDFHLSDDEIAYVTLHLLAGIERFYQNNKLNALVICATGYGSAQMLRMRLENELGRQLNVVNLVGYYDITDEKLEGIDLIISTIDLSNLVFSVPVFTVSVFLKDDEVQRIKDQLAQLDCKHHHRHHTNEKMTDANIFDHYFSKDYFTVFEQSDKESVLSQMIRSLDSNENDQYQSSMKELIANRESMSTVIFDQDIAVPHPLKAVDKQGKIGIAIIPTGIYWEKGFEAIKLVFLVSPSIYNNEGLAEMTRLIVDLTESPETKEKLIACRDFETFKHILLNMK</sequence>
<dbReference type="Pfam" id="PF00874">
    <property type="entry name" value="PRD"/>
    <property type="match status" value="2"/>
</dbReference>
<dbReference type="Pfam" id="PF00359">
    <property type="entry name" value="PTS_EIIA_2"/>
    <property type="match status" value="1"/>
</dbReference>
<dbReference type="Gene3D" id="3.40.50.2300">
    <property type="match status" value="1"/>
</dbReference>
<dbReference type="Gene3D" id="1.10.1790.10">
    <property type="entry name" value="PRD domain"/>
    <property type="match status" value="2"/>
</dbReference>
<evidence type="ECO:0000259" key="8">
    <source>
        <dbReference type="PROSITE" id="PS51372"/>
    </source>
</evidence>